<gene>
    <name evidence="3" type="ORF">B5F15_11665</name>
</gene>
<dbReference type="EMBL" id="NFKL01000017">
    <property type="protein sequence ID" value="OUP56646.1"/>
    <property type="molecule type" value="Genomic_DNA"/>
</dbReference>
<evidence type="ECO:0000313" key="3">
    <source>
        <dbReference type="EMBL" id="OUP56646.1"/>
    </source>
</evidence>
<feature type="signal peptide" evidence="2">
    <location>
        <begin position="1"/>
        <end position="25"/>
    </location>
</feature>
<sequence length="228" mass="25039">MKIPLKKSMVIAISLVLLTCLMLSACTANVTSAPEIPRNSGEDQAAPMNTSTPVSSDVIADENCLPGGPSDTQPEYWEIEEFEVWMEQQRDQIQKLADNKDKSFYYKDDNGSYVCREWTQEDVDSLYESWQDQLALMKEGYHFTKSMELSDGSIISGAFDPETWNAAPASAPGSTLITLPDGSTVDLGHFDTADAATKAVQEYLEQQVSSGNMTQAEADNLLDNGSIE</sequence>
<evidence type="ECO:0000256" key="1">
    <source>
        <dbReference type="SAM" id="MobiDB-lite"/>
    </source>
</evidence>
<reference evidence="4" key="1">
    <citation type="submission" date="2017-04" db="EMBL/GenBank/DDBJ databases">
        <title>Function of individual gut microbiota members based on whole genome sequencing of pure cultures obtained from chicken caecum.</title>
        <authorList>
            <person name="Medvecky M."/>
            <person name="Cejkova D."/>
            <person name="Polansky O."/>
            <person name="Karasova D."/>
            <person name="Kubasova T."/>
            <person name="Cizek A."/>
            <person name="Rychlik I."/>
        </authorList>
    </citation>
    <scope>NUCLEOTIDE SEQUENCE [LARGE SCALE GENOMIC DNA]</scope>
    <source>
        <strain evidence="4">An179</strain>
    </source>
</reference>
<dbReference type="AlphaFoldDB" id="A0A1Y4LIU8"/>
<dbReference type="PROSITE" id="PS51257">
    <property type="entry name" value="PROKAR_LIPOPROTEIN"/>
    <property type="match status" value="1"/>
</dbReference>
<feature type="region of interest" description="Disordered" evidence="1">
    <location>
        <begin position="208"/>
        <end position="228"/>
    </location>
</feature>
<evidence type="ECO:0000313" key="4">
    <source>
        <dbReference type="Proteomes" id="UP000195326"/>
    </source>
</evidence>
<evidence type="ECO:0000256" key="2">
    <source>
        <dbReference type="SAM" id="SignalP"/>
    </source>
</evidence>
<organism evidence="3 4">
    <name type="scientific">Butyricicoccus pullicaecorum</name>
    <dbReference type="NCBI Taxonomy" id="501571"/>
    <lineage>
        <taxon>Bacteria</taxon>
        <taxon>Bacillati</taxon>
        <taxon>Bacillota</taxon>
        <taxon>Clostridia</taxon>
        <taxon>Eubacteriales</taxon>
        <taxon>Butyricicoccaceae</taxon>
        <taxon>Butyricicoccus</taxon>
    </lineage>
</organism>
<comment type="caution">
    <text evidence="3">The sequence shown here is derived from an EMBL/GenBank/DDBJ whole genome shotgun (WGS) entry which is preliminary data.</text>
</comment>
<feature type="compositionally biased region" description="Polar residues" evidence="1">
    <location>
        <begin position="208"/>
        <end position="217"/>
    </location>
</feature>
<protein>
    <recommendedName>
        <fullName evidence="5">Bypass of forespore C C-terminal domain-containing protein</fullName>
    </recommendedName>
</protein>
<keyword evidence="2" id="KW-0732">Signal</keyword>
<feature type="region of interest" description="Disordered" evidence="1">
    <location>
        <begin position="34"/>
        <end position="72"/>
    </location>
</feature>
<dbReference type="RefSeq" id="WP_087415446.1">
    <property type="nucleotide sequence ID" value="NZ_NFKL01000017.1"/>
</dbReference>
<name>A0A1Y4LIU8_9FIRM</name>
<accession>A0A1Y4LIU8</accession>
<dbReference type="Proteomes" id="UP000195326">
    <property type="component" value="Unassembled WGS sequence"/>
</dbReference>
<feature type="chain" id="PRO_5038829470" description="Bypass of forespore C C-terminal domain-containing protein" evidence="2">
    <location>
        <begin position="26"/>
        <end position="228"/>
    </location>
</feature>
<evidence type="ECO:0008006" key="5">
    <source>
        <dbReference type="Google" id="ProtNLM"/>
    </source>
</evidence>
<proteinExistence type="predicted"/>